<gene>
    <name evidence="4" type="ORF">I206_06987</name>
</gene>
<dbReference type="CDD" id="cd00022">
    <property type="entry name" value="BIR"/>
    <property type="match status" value="2"/>
</dbReference>
<organism evidence="4">
    <name type="scientific">Kwoniella pini CBS 10737</name>
    <dbReference type="NCBI Taxonomy" id="1296096"/>
    <lineage>
        <taxon>Eukaryota</taxon>
        <taxon>Fungi</taxon>
        <taxon>Dikarya</taxon>
        <taxon>Basidiomycota</taxon>
        <taxon>Agaricomycotina</taxon>
        <taxon>Tremellomycetes</taxon>
        <taxon>Tremellales</taxon>
        <taxon>Cryptococcaceae</taxon>
        <taxon>Kwoniella</taxon>
    </lineage>
</organism>
<evidence type="ECO:0008006" key="5">
    <source>
        <dbReference type="Google" id="ProtNLM"/>
    </source>
</evidence>
<dbReference type="PANTHER" id="PTHR46771">
    <property type="entry name" value="DETERIN"/>
    <property type="match status" value="1"/>
</dbReference>
<dbReference type="Gene3D" id="1.10.1170.10">
    <property type="entry name" value="Inhibitor Of Apoptosis Protein (2mihbC-IAP-1), Chain A"/>
    <property type="match status" value="2"/>
</dbReference>
<sequence length="611" mass="67954">MQNIDTRLASFEAIVKPKSKAKPAFPLDSKTHPHLTADSLARAGFYHTPGTSEDSWDNCKCFLCNVELGGWDEEDDPFEEHSRRGNCAWADMICTVKVEKRKRDASEGAYTTSYITQATLPQSKESATVREQTYKKWWPHKQKSGWLPTVKNLSQAGFVYTPSTDSKDSVMCPYCEYAVEGWEATDDPWHIHQSKVPDCHFFRAQLDGGGPSQEKLVSCLNPVPRCSKLTCMKAKSAAKGKKSEVTKRSKRATTAAQPIESEVEEDPTQGVDLTSEAESVVASQSTTTTKKASKPRATTTRKTAARGKKKGTTVEPEEVPEIIEIADDTITSISQTQLSSTLPEEPRPEPEEKRGIVKKTSKAKPRATAAKSKSKKKTDETQSEAEVVQAESEMDDVTENEGQVEEEVELIPQNRLRQSSKPSSSSVAPKSPYSKSNKSSSSSKPLPPLPASRTPSPQHQPLSQLDRFSNIPPSSPIPNPDLLSPKPKNLLRSSQPQRSSPRRNLPREVLDSSLIRGAVEAGKVMEGLISSPIVVTPSATKTDRDTQTGWDKEEEKDSVIALTEEQRSMTLEDLVRLEMKKRYQQMQKEGEDMIQRWEERAKSERKRIEAI</sequence>
<feature type="compositionally biased region" description="Low complexity" evidence="3">
    <location>
        <begin position="329"/>
        <end position="343"/>
    </location>
</feature>
<protein>
    <recommendedName>
        <fullName evidence="5">BIR-domain-containing protein</fullName>
    </recommendedName>
</protein>
<reference evidence="4" key="2">
    <citation type="submission" date="2016-07" db="EMBL/GenBank/DDBJ databases">
        <title>Evolution of pathogenesis and genome organization in the Tremellales.</title>
        <authorList>
            <person name="Cuomo C."/>
            <person name="Litvintseva A."/>
            <person name="Heitman J."/>
            <person name="Chen Y."/>
            <person name="Sun S."/>
            <person name="Springer D."/>
            <person name="Dromer F."/>
            <person name="Young S."/>
            <person name="Zeng Q."/>
            <person name="Chapman S."/>
            <person name="Gujja S."/>
            <person name="Saif S."/>
            <person name="Birren B."/>
        </authorList>
    </citation>
    <scope>NUCLEOTIDE SEQUENCE</scope>
    <source>
        <strain evidence="4">CBS 10737</strain>
    </source>
</reference>
<feature type="compositionally biased region" description="Low complexity" evidence="3">
    <location>
        <begin position="419"/>
        <end position="444"/>
    </location>
</feature>
<dbReference type="InterPro" id="IPR001370">
    <property type="entry name" value="BIR_rpt"/>
</dbReference>
<dbReference type="STRING" id="1296096.A0A1B9HVB9"/>
<dbReference type="GO" id="GO:0046872">
    <property type="term" value="F:metal ion binding"/>
    <property type="evidence" value="ECO:0007669"/>
    <property type="project" value="UniProtKB-KW"/>
</dbReference>
<dbReference type="PROSITE" id="PS50143">
    <property type="entry name" value="BIR_REPEAT_2"/>
    <property type="match status" value="2"/>
</dbReference>
<dbReference type="SMART" id="SM00238">
    <property type="entry name" value="BIR"/>
    <property type="match status" value="2"/>
</dbReference>
<dbReference type="FunFam" id="1.10.1170.10:FF:000016">
    <property type="entry name" value="Unplaced genomic scaffold supercont1.2, whole genome shotgun sequence"/>
    <property type="match status" value="1"/>
</dbReference>
<feature type="compositionally biased region" description="Basic and acidic residues" evidence="3">
    <location>
        <begin position="344"/>
        <end position="355"/>
    </location>
</feature>
<keyword evidence="2" id="KW-0862">Zinc</keyword>
<dbReference type="InterPro" id="IPR051190">
    <property type="entry name" value="Baculoviral_IAP"/>
</dbReference>
<feature type="compositionally biased region" description="Low complexity" evidence="3">
    <location>
        <begin position="285"/>
        <end position="302"/>
    </location>
</feature>
<name>A0A1B9HVB9_9TREE</name>
<accession>A0A1B9HVB9</accession>
<feature type="compositionally biased region" description="Low complexity" evidence="3">
    <location>
        <begin position="480"/>
        <end position="503"/>
    </location>
</feature>
<evidence type="ECO:0000256" key="1">
    <source>
        <dbReference type="ARBA" id="ARBA00022723"/>
    </source>
</evidence>
<feature type="compositionally biased region" description="Acidic residues" evidence="3">
    <location>
        <begin position="315"/>
        <end position="327"/>
    </location>
</feature>
<keyword evidence="1" id="KW-0479">Metal-binding</keyword>
<feature type="compositionally biased region" description="Basic residues" evidence="3">
    <location>
        <begin position="356"/>
        <end position="365"/>
    </location>
</feature>
<feature type="compositionally biased region" description="Acidic residues" evidence="3">
    <location>
        <begin position="392"/>
        <end position="409"/>
    </location>
</feature>
<dbReference type="EMBL" id="KV700117">
    <property type="protein sequence ID" value="OCF47209.1"/>
    <property type="molecule type" value="Genomic_DNA"/>
</dbReference>
<feature type="region of interest" description="Disordered" evidence="3">
    <location>
        <begin position="240"/>
        <end position="508"/>
    </location>
</feature>
<reference evidence="4" key="1">
    <citation type="submission" date="2013-07" db="EMBL/GenBank/DDBJ databases">
        <title>The Genome Sequence of Cryptococcus pinus CBS10737.</title>
        <authorList>
            <consortium name="The Broad Institute Genome Sequencing Platform"/>
            <person name="Cuomo C."/>
            <person name="Litvintseva A."/>
            <person name="Chen Y."/>
            <person name="Heitman J."/>
            <person name="Sun S."/>
            <person name="Springer D."/>
            <person name="Dromer F."/>
            <person name="Young S.K."/>
            <person name="Zeng Q."/>
            <person name="Gargeya S."/>
            <person name="Fitzgerald M."/>
            <person name="Abouelleil A."/>
            <person name="Alvarado L."/>
            <person name="Berlin A.M."/>
            <person name="Chapman S.B."/>
            <person name="Dewar J."/>
            <person name="Goldberg J."/>
            <person name="Griggs A."/>
            <person name="Gujja S."/>
            <person name="Hansen M."/>
            <person name="Howarth C."/>
            <person name="Imamovic A."/>
            <person name="Larimer J."/>
            <person name="McCowan C."/>
            <person name="Murphy C."/>
            <person name="Pearson M."/>
            <person name="Priest M."/>
            <person name="Roberts A."/>
            <person name="Saif S."/>
            <person name="Shea T."/>
            <person name="Sykes S."/>
            <person name="Wortman J."/>
            <person name="Nusbaum C."/>
            <person name="Birren B."/>
        </authorList>
    </citation>
    <scope>NUCLEOTIDE SEQUENCE [LARGE SCALE GENOMIC DNA]</scope>
    <source>
        <strain evidence="4">CBS 10737</strain>
    </source>
</reference>
<dbReference type="OrthoDB" id="2196114at2759"/>
<evidence type="ECO:0000313" key="4">
    <source>
        <dbReference type="EMBL" id="OCF47209.1"/>
    </source>
</evidence>
<evidence type="ECO:0000256" key="3">
    <source>
        <dbReference type="SAM" id="MobiDB-lite"/>
    </source>
</evidence>
<evidence type="ECO:0000256" key="2">
    <source>
        <dbReference type="ARBA" id="ARBA00022833"/>
    </source>
</evidence>
<dbReference type="AlphaFoldDB" id="A0A1B9HVB9"/>
<dbReference type="SUPFAM" id="SSF57924">
    <property type="entry name" value="Inhibitor of apoptosis (IAP) repeat"/>
    <property type="match status" value="2"/>
</dbReference>
<dbReference type="PANTHER" id="PTHR46771:SF5">
    <property type="entry name" value="DETERIN"/>
    <property type="match status" value="1"/>
</dbReference>
<proteinExistence type="predicted"/>
<feature type="compositionally biased region" description="Polar residues" evidence="3">
    <location>
        <begin position="453"/>
        <end position="467"/>
    </location>
</feature>
<dbReference type="Pfam" id="PF00653">
    <property type="entry name" value="BIR"/>
    <property type="match status" value="2"/>
</dbReference>